<proteinExistence type="predicted"/>
<dbReference type="InterPro" id="IPR032675">
    <property type="entry name" value="LRR_dom_sf"/>
</dbReference>
<dbReference type="SMART" id="SM00255">
    <property type="entry name" value="TIR"/>
    <property type="match status" value="1"/>
</dbReference>
<evidence type="ECO:0000256" key="2">
    <source>
        <dbReference type="ARBA" id="ARBA00022737"/>
    </source>
</evidence>
<dbReference type="Pfam" id="PF08477">
    <property type="entry name" value="Roc"/>
    <property type="match status" value="1"/>
</dbReference>
<evidence type="ECO:0000313" key="4">
    <source>
        <dbReference type="EMBL" id="PXX73663.1"/>
    </source>
</evidence>
<dbReference type="InterPro" id="IPR035897">
    <property type="entry name" value="Toll_tir_struct_dom_sf"/>
</dbReference>
<dbReference type="AlphaFoldDB" id="A0A318KQH2"/>
<organism evidence="4 5">
    <name type="scientific">Rivihabitans pingtungensis</name>
    <dbReference type="NCBI Taxonomy" id="1054498"/>
    <lineage>
        <taxon>Bacteria</taxon>
        <taxon>Pseudomonadati</taxon>
        <taxon>Pseudomonadota</taxon>
        <taxon>Betaproteobacteria</taxon>
        <taxon>Neisseriales</taxon>
        <taxon>Aquaspirillaceae</taxon>
        <taxon>Rivihabitans</taxon>
    </lineage>
</organism>
<dbReference type="Pfam" id="PF12799">
    <property type="entry name" value="LRR_4"/>
    <property type="match status" value="4"/>
</dbReference>
<dbReference type="InterPro" id="IPR025875">
    <property type="entry name" value="Leu-rich_rpt_4"/>
</dbReference>
<evidence type="ECO:0000313" key="5">
    <source>
        <dbReference type="Proteomes" id="UP000247555"/>
    </source>
</evidence>
<dbReference type="Pfam" id="PF16095">
    <property type="entry name" value="COR-A"/>
    <property type="match status" value="1"/>
</dbReference>
<accession>A0A318KQH2</accession>
<dbReference type="Proteomes" id="UP000247555">
    <property type="component" value="Unassembled WGS sequence"/>
</dbReference>
<dbReference type="EMBL" id="QJKI01000040">
    <property type="protein sequence ID" value="PXX73663.1"/>
    <property type="molecule type" value="Genomic_DNA"/>
</dbReference>
<protein>
    <submittedName>
        <fullName evidence="4">Internalin A</fullName>
    </submittedName>
</protein>
<dbReference type="Pfam" id="PF13676">
    <property type="entry name" value="TIR_2"/>
    <property type="match status" value="1"/>
</dbReference>
<dbReference type="InterPro" id="IPR006553">
    <property type="entry name" value="Leu-rich_rpt_Cys-con_subtyp"/>
</dbReference>
<dbReference type="InterPro" id="IPR032171">
    <property type="entry name" value="COR-A"/>
</dbReference>
<feature type="domain" description="TIR" evidence="3">
    <location>
        <begin position="940"/>
        <end position="1072"/>
    </location>
</feature>
<reference evidence="4 5" key="1">
    <citation type="submission" date="2018-05" db="EMBL/GenBank/DDBJ databases">
        <title>Genomic Encyclopedia of Type Strains, Phase IV (KMG-IV): sequencing the most valuable type-strain genomes for metagenomic binning, comparative biology and taxonomic classification.</title>
        <authorList>
            <person name="Goeker M."/>
        </authorList>
    </citation>
    <scope>NUCLEOTIDE SEQUENCE [LARGE SCALE GENOMIC DNA]</scope>
    <source>
        <strain evidence="4 5">DSM 29661</strain>
    </source>
</reference>
<dbReference type="SUPFAM" id="SSF52200">
    <property type="entry name" value="Toll/Interleukin receptor TIR domain"/>
    <property type="match status" value="1"/>
</dbReference>
<dbReference type="GO" id="GO:0007165">
    <property type="term" value="P:signal transduction"/>
    <property type="evidence" value="ECO:0007669"/>
    <property type="project" value="InterPro"/>
</dbReference>
<evidence type="ECO:0000256" key="1">
    <source>
        <dbReference type="ARBA" id="ARBA00022614"/>
    </source>
</evidence>
<dbReference type="PANTHER" id="PTHR46652:SF3">
    <property type="entry name" value="LEUCINE-RICH REPEAT-CONTAINING PROTEIN 9"/>
    <property type="match status" value="1"/>
</dbReference>
<dbReference type="SUPFAM" id="SSF52540">
    <property type="entry name" value="P-loop containing nucleoside triphosphate hydrolases"/>
    <property type="match status" value="1"/>
</dbReference>
<keyword evidence="1" id="KW-0433">Leucine-rich repeat</keyword>
<keyword evidence="5" id="KW-1185">Reference proteome</keyword>
<dbReference type="Gene3D" id="3.80.10.10">
    <property type="entry name" value="Ribonuclease Inhibitor"/>
    <property type="match status" value="2"/>
</dbReference>
<dbReference type="OrthoDB" id="6309115at2"/>
<sequence length="1128" mass="125491">MLPLNHYIEHEAERLIAEAVANHATELVFDSLRLEILPASLRQLPRLEKLSLKRCRQLRDITQIAALTQLEELELAGCEALADFRPIEGLKALRGLDLSHCRQLTKLTGLAQLTGLRRLDLSGCEQVSDLVPLAQLTRLQQLGLSGCEISDLTPLAQFSNLQQLDLSRCEQISDLTALAQLTSLQQLDLRGCKQVSDLTLFAQLSGLQQLGLSECRQISDLTPLAQLSGLQQLNLSGCEQISDLTALAQLSSLQQLDLSRCEQISDLTSLAQLSRLQQLNVSECEQISDLTPLAQLSSLQQLDLSKCEQISDLTPLAQISSLQQLNLSWGEQISDLIPLAQLSSLQQLNLSWFRQTNDLTLPRLQQLNLRGSGVHLSDLAALQSVPKLNTLACSFPFTCFPGHSPINQLVYLQSLQADTLLDAPQELAHDHNRDDDSGTACLDRILAWQQDIVATGEASNREVKIFVLGNGRVGKTQICRRLQGLSFDEGVASTHGIHLGRFPLLFDNAGQPTLFGNLWDFGGQDIYLGMHSLFLDERAVYVIVWTPEHENPDAFEENGVPMQNRPLVYWLEYVRSLAGAHAPVMVVQSQCDRVCDEQEAPIPGSHGFTRLQRTACSAKQRDGLERFLPMLKAAARLLQERYGAVRLPQSWVDIADQLRAQRDVGYKTLSWPDYVELCQAAHSQAIPQVSIEYLHRAGQVFWRAELFDQQVVLDQAWALSGIYAVLDRASTLPMIRERDGKFTQDLLNALVWREYSSEEQVLFLSMMQQCGVFFHVSDGVYISPGLLPEYAKVLEQVEKIWCEQAAEARACLEYHFLHEGVLRAVLCAIGEKAGEHAAYWKTGVAYYDGQAKGPVRISVEPLGVDASSARGRIVVEAGGRGAAGVVAHLTESIQQIRIGQAPTVQWEIGEACHDSEDIDFGDILDQHEHQAFAEIQPRAMPSVYVSYAWGGESDATVAALQDALAPWVKVHRDKDVMRTGDSIRQFEEEIGHGLCVIVVLSAKYTQSVDCMRELGFIWERAQRQAEQFAKRIIPVVLEDAGINDLEDRLARVQYWQDKLARLENSARKVGPTDCGQSTTQQLQDIKTFTVHLADALYTFADRVMPRAAALSAAEFEPVVELVKKRCGL</sequence>
<name>A0A318KQH2_9NEIS</name>
<dbReference type="Gene3D" id="3.40.50.300">
    <property type="entry name" value="P-loop containing nucleotide triphosphate hydrolases"/>
    <property type="match status" value="1"/>
</dbReference>
<dbReference type="RefSeq" id="WP_110392243.1">
    <property type="nucleotide sequence ID" value="NZ_QJKI01000040.1"/>
</dbReference>
<comment type="caution">
    <text evidence="4">The sequence shown here is derived from an EMBL/GenBank/DDBJ whole genome shotgun (WGS) entry which is preliminary data.</text>
</comment>
<dbReference type="InterPro" id="IPR027417">
    <property type="entry name" value="P-loop_NTPase"/>
</dbReference>
<dbReference type="PANTHER" id="PTHR46652">
    <property type="entry name" value="LEUCINE-RICH REPEAT AND IQ DOMAIN-CONTAINING PROTEIN 1-RELATED"/>
    <property type="match status" value="1"/>
</dbReference>
<dbReference type="Gene3D" id="3.40.50.10140">
    <property type="entry name" value="Toll/interleukin-1 receptor homology (TIR) domain"/>
    <property type="match status" value="1"/>
</dbReference>
<evidence type="ECO:0000259" key="3">
    <source>
        <dbReference type="SMART" id="SM00255"/>
    </source>
</evidence>
<gene>
    <name evidence="4" type="ORF">DFR34_1401</name>
</gene>
<dbReference type="InterPro" id="IPR050836">
    <property type="entry name" value="SDS22/Internalin_LRR"/>
</dbReference>
<dbReference type="InterPro" id="IPR000157">
    <property type="entry name" value="TIR_dom"/>
</dbReference>
<dbReference type="SUPFAM" id="SSF52058">
    <property type="entry name" value="L domain-like"/>
    <property type="match status" value="1"/>
</dbReference>
<keyword evidence="2" id="KW-0677">Repeat</keyword>
<dbReference type="SMART" id="SM00367">
    <property type="entry name" value="LRR_CC"/>
    <property type="match status" value="9"/>
</dbReference>